<gene>
    <name evidence="2" type="ORF">IAB70_03300</name>
</gene>
<keyword evidence="1" id="KW-0175">Coiled coil</keyword>
<feature type="coiled-coil region" evidence="1">
    <location>
        <begin position="416"/>
        <end position="443"/>
    </location>
</feature>
<organism evidence="2 3">
    <name type="scientific">Candidatus Merdicola faecigallinarum</name>
    <dbReference type="NCBI Taxonomy" id="2840862"/>
    <lineage>
        <taxon>Bacteria</taxon>
        <taxon>Bacillati</taxon>
        <taxon>Bacillota</taxon>
        <taxon>Clostridia</taxon>
        <taxon>Candidatus Merdicola</taxon>
    </lineage>
</organism>
<dbReference type="AlphaFoldDB" id="A0A9D1M0X3"/>
<dbReference type="Proteomes" id="UP000824093">
    <property type="component" value="Unassembled WGS sequence"/>
</dbReference>
<reference evidence="2" key="2">
    <citation type="journal article" date="2021" name="PeerJ">
        <title>Extensive microbial diversity within the chicken gut microbiome revealed by metagenomics and culture.</title>
        <authorList>
            <person name="Gilroy R."/>
            <person name="Ravi A."/>
            <person name="Getino M."/>
            <person name="Pursley I."/>
            <person name="Horton D.L."/>
            <person name="Alikhan N.F."/>
            <person name="Baker D."/>
            <person name="Gharbi K."/>
            <person name="Hall N."/>
            <person name="Watson M."/>
            <person name="Adriaenssens E.M."/>
            <person name="Foster-Nyarko E."/>
            <person name="Jarju S."/>
            <person name="Secka A."/>
            <person name="Antonio M."/>
            <person name="Oren A."/>
            <person name="Chaudhuri R.R."/>
            <person name="La Ragione R."/>
            <person name="Hildebrand F."/>
            <person name="Pallen M.J."/>
        </authorList>
    </citation>
    <scope>NUCLEOTIDE SEQUENCE</scope>
    <source>
        <strain evidence="2">CHK195-15760</strain>
    </source>
</reference>
<comment type="caution">
    <text evidence="2">The sequence shown here is derived from an EMBL/GenBank/DDBJ whole genome shotgun (WGS) entry which is preliminary data.</text>
</comment>
<dbReference type="EMBL" id="DVNH01000022">
    <property type="protein sequence ID" value="HIU51630.1"/>
    <property type="molecule type" value="Genomic_DNA"/>
</dbReference>
<reference evidence="2" key="1">
    <citation type="submission" date="2020-10" db="EMBL/GenBank/DDBJ databases">
        <authorList>
            <person name="Gilroy R."/>
        </authorList>
    </citation>
    <scope>NUCLEOTIDE SEQUENCE</scope>
    <source>
        <strain evidence="2">CHK195-15760</strain>
    </source>
</reference>
<protein>
    <submittedName>
        <fullName evidence="2">Uncharacterized protein</fullName>
    </submittedName>
</protein>
<accession>A0A9D1M0X3</accession>
<name>A0A9D1M0X3_9FIRM</name>
<evidence type="ECO:0000313" key="2">
    <source>
        <dbReference type="EMBL" id="HIU51630.1"/>
    </source>
</evidence>
<evidence type="ECO:0000313" key="3">
    <source>
        <dbReference type="Proteomes" id="UP000824093"/>
    </source>
</evidence>
<proteinExistence type="predicted"/>
<evidence type="ECO:0000256" key="1">
    <source>
        <dbReference type="SAM" id="Coils"/>
    </source>
</evidence>
<sequence length="522" mass="63316">MAKEEFLAKFKWKDYNNELETILEKKDFSSDVKNLLLSMFYKMENGYADYAKTKMDVLSKQEMMEEIIQDVKEHCNKIELLTPLLKEGENSDKKSVHYKIKKKEGYIEVFPNEKDLLKAIYAISERVIYVPEKYKTEEKAIQEFLNKGHIADSFECMRDFNGWSWYTAYQEIEQVSYNLIYQNIRILTNSEILNDWINHKEDIDYVEKLREKLKEAIDINLVEKLMRQFSRTVFKIYLNKDSKRKEALNKDWKEKELELKQIEQKDTYLEEISSKKKKAINQVNKIDKIINDKELLNKEFAKRNKNKKENEKLFSVSELAEILEKEKEEALVQMKQYTEWMQPFNYIRRVNRLKQELDFFKELKLEEKASLEEDLITFQNIFLECYEEFLRRADTKKKLIELIITFRYYVLLYYNHKKQIKDLKELKDKINKIQRELIRKAIDIRLINTVSHEEEVNFKVLSHIFELRLIDLEELEIMFRKTEKDEIRIEFLDKENIEKVVTIENKLKKKEIKLNKKIKVFA</sequence>